<feature type="transmembrane region" description="Helical" evidence="5">
    <location>
        <begin position="12"/>
        <end position="32"/>
    </location>
</feature>
<gene>
    <name evidence="6" type="ORF">IC620_02440</name>
</gene>
<dbReference type="Pfam" id="PF07963">
    <property type="entry name" value="N_methyl"/>
    <property type="match status" value="1"/>
</dbReference>
<comment type="subcellular location">
    <subcellularLocation>
        <location evidence="1">Cell surface</location>
    </subcellularLocation>
</comment>
<dbReference type="PRINTS" id="PR00813">
    <property type="entry name" value="BCTERIALGSPG"/>
</dbReference>
<dbReference type="GO" id="GO:0030420">
    <property type="term" value="P:establishment of competence for transformation"/>
    <property type="evidence" value="ECO:0007669"/>
    <property type="project" value="UniProtKB-KW"/>
</dbReference>
<dbReference type="InterPro" id="IPR012902">
    <property type="entry name" value="N_methyl_site"/>
</dbReference>
<dbReference type="GO" id="GO:0015628">
    <property type="term" value="P:protein secretion by the type II secretion system"/>
    <property type="evidence" value="ECO:0007669"/>
    <property type="project" value="InterPro"/>
</dbReference>
<keyword evidence="2" id="KW-0488">Methylation</keyword>
<proteinExistence type="predicted"/>
<accession>A0A926N5T7</accession>
<keyword evidence="5" id="KW-0812">Transmembrane</keyword>
<evidence type="ECO:0000256" key="3">
    <source>
        <dbReference type="ARBA" id="ARBA00023287"/>
    </source>
</evidence>
<evidence type="ECO:0000256" key="2">
    <source>
        <dbReference type="ARBA" id="ARBA00022481"/>
    </source>
</evidence>
<dbReference type="RefSeq" id="WP_191141415.1">
    <property type="nucleotide sequence ID" value="NZ_JACXAH010000002.1"/>
</dbReference>
<dbReference type="GO" id="GO:0015627">
    <property type="term" value="C:type II protein secretion system complex"/>
    <property type="evidence" value="ECO:0007669"/>
    <property type="project" value="InterPro"/>
</dbReference>
<dbReference type="AlphaFoldDB" id="A0A926N5T7"/>
<keyword evidence="3" id="KW-0178">Competence</keyword>
<comment type="caution">
    <text evidence="6">The sequence shown here is derived from an EMBL/GenBank/DDBJ whole genome shotgun (WGS) entry which is preliminary data.</text>
</comment>
<dbReference type="SUPFAM" id="SSF54523">
    <property type="entry name" value="Pili subunits"/>
    <property type="match status" value="1"/>
</dbReference>
<name>A0A926N5T7_9BACL</name>
<organism evidence="6 7">
    <name type="scientific">Polycladospora coralii</name>
    <dbReference type="NCBI Taxonomy" id="2771432"/>
    <lineage>
        <taxon>Bacteria</taxon>
        <taxon>Bacillati</taxon>
        <taxon>Bacillota</taxon>
        <taxon>Bacilli</taxon>
        <taxon>Bacillales</taxon>
        <taxon>Thermoactinomycetaceae</taxon>
        <taxon>Polycladospora</taxon>
    </lineage>
</organism>
<dbReference type="EMBL" id="JACXAH010000002">
    <property type="protein sequence ID" value="MBD1371216.1"/>
    <property type="molecule type" value="Genomic_DNA"/>
</dbReference>
<dbReference type="Proteomes" id="UP000661691">
    <property type="component" value="Unassembled WGS sequence"/>
</dbReference>
<dbReference type="InterPro" id="IPR000983">
    <property type="entry name" value="Bac_GSPG_pilin"/>
</dbReference>
<evidence type="ECO:0000256" key="5">
    <source>
        <dbReference type="SAM" id="Phobius"/>
    </source>
</evidence>
<dbReference type="PANTHER" id="PTHR30093">
    <property type="entry name" value="GENERAL SECRETION PATHWAY PROTEIN G"/>
    <property type="match status" value="1"/>
</dbReference>
<dbReference type="Gene3D" id="3.30.700.10">
    <property type="entry name" value="Glycoprotein, Type 4 Pilin"/>
    <property type="match status" value="1"/>
</dbReference>
<dbReference type="InterPro" id="IPR045584">
    <property type="entry name" value="Pilin-like"/>
</dbReference>
<evidence type="ECO:0000313" key="6">
    <source>
        <dbReference type="EMBL" id="MBD1371216.1"/>
    </source>
</evidence>
<keyword evidence="5" id="KW-1133">Transmembrane helix</keyword>
<dbReference type="PROSITE" id="PS00409">
    <property type="entry name" value="PROKAR_NTER_METHYL"/>
    <property type="match status" value="1"/>
</dbReference>
<dbReference type="NCBIfam" id="TIGR02532">
    <property type="entry name" value="IV_pilin_GFxxxE"/>
    <property type="match status" value="1"/>
</dbReference>
<evidence type="ECO:0000256" key="4">
    <source>
        <dbReference type="SAM" id="MobiDB-lite"/>
    </source>
</evidence>
<evidence type="ECO:0000256" key="1">
    <source>
        <dbReference type="ARBA" id="ARBA00004241"/>
    </source>
</evidence>
<reference evidence="6" key="1">
    <citation type="submission" date="2020-09" db="EMBL/GenBank/DDBJ databases">
        <title>A novel bacterium of genus Hazenella, isolated from South China Sea.</title>
        <authorList>
            <person name="Huang H."/>
            <person name="Mo K."/>
            <person name="Hu Y."/>
        </authorList>
    </citation>
    <scope>NUCLEOTIDE SEQUENCE</scope>
    <source>
        <strain evidence="6">IB182357</strain>
    </source>
</reference>
<keyword evidence="5" id="KW-0472">Membrane</keyword>
<dbReference type="GO" id="GO:0009986">
    <property type="term" value="C:cell surface"/>
    <property type="evidence" value="ECO:0007669"/>
    <property type="project" value="UniProtKB-SubCell"/>
</dbReference>
<protein>
    <submittedName>
        <fullName evidence="6">Prepilin-type N-terminal cleavage/methylation domain-containing protein</fullName>
    </submittedName>
</protein>
<feature type="region of interest" description="Disordered" evidence="4">
    <location>
        <begin position="89"/>
        <end position="109"/>
    </location>
</feature>
<keyword evidence="7" id="KW-1185">Reference proteome</keyword>
<evidence type="ECO:0000313" key="7">
    <source>
        <dbReference type="Proteomes" id="UP000661691"/>
    </source>
</evidence>
<sequence>MHLQDDEGFTLIEMLVVLFIIGLILAIMIPNLRSAGEKAQTQAYQANRQLIGSQLDHYYLEFGKYPVQLSELVEMGYLKSIPNCPGGKGKYSINPDPNANEDQRVVCKQ</sequence>